<proteinExistence type="predicted"/>
<feature type="non-terminal residue" evidence="3">
    <location>
        <position position="1"/>
    </location>
</feature>
<dbReference type="PANTHER" id="PTHR11550">
    <property type="entry name" value="CTP SYNTHASE"/>
    <property type="match status" value="1"/>
</dbReference>
<sequence length="117" mass="13448">YMYICIKIDPYLNTDPGTLNPVIDPYLNTDPGTLNPVEHGECYVTDDVWNFSPVGEQESPLLCSKVAELDQDFGTYERFLNTNIHPRHNITSGQIFFEAVRVYVYCVVAILTYQIFF</sequence>
<evidence type="ECO:0000313" key="3">
    <source>
        <dbReference type="EMBL" id="GIQ90699.1"/>
    </source>
</evidence>
<dbReference type="OrthoDB" id="1739076at2759"/>
<evidence type="ECO:0000256" key="1">
    <source>
        <dbReference type="SAM" id="Phobius"/>
    </source>
</evidence>
<feature type="transmembrane region" description="Helical" evidence="1">
    <location>
        <begin position="95"/>
        <end position="116"/>
    </location>
</feature>
<evidence type="ECO:0000259" key="2">
    <source>
        <dbReference type="Pfam" id="PF06418"/>
    </source>
</evidence>
<gene>
    <name evidence="3" type="ORF">KIPB_013586</name>
</gene>
<dbReference type="PANTHER" id="PTHR11550:SF0">
    <property type="entry name" value="CTP SYNTHASE-RELATED"/>
    <property type="match status" value="1"/>
</dbReference>
<dbReference type="EMBL" id="BDIP01006536">
    <property type="protein sequence ID" value="GIQ90699.1"/>
    <property type="molecule type" value="Genomic_DNA"/>
</dbReference>
<dbReference type="GO" id="GO:0042802">
    <property type="term" value="F:identical protein binding"/>
    <property type="evidence" value="ECO:0007669"/>
    <property type="project" value="TreeGrafter"/>
</dbReference>
<dbReference type="SUPFAM" id="SSF52540">
    <property type="entry name" value="P-loop containing nucleoside triphosphate hydrolases"/>
    <property type="match status" value="1"/>
</dbReference>
<accession>A0A9K3D830</accession>
<dbReference type="GO" id="GO:0006241">
    <property type="term" value="P:CTP biosynthetic process"/>
    <property type="evidence" value="ECO:0007669"/>
    <property type="project" value="TreeGrafter"/>
</dbReference>
<keyword evidence="4" id="KW-1185">Reference proteome</keyword>
<dbReference type="InterPro" id="IPR004468">
    <property type="entry name" value="CTP_synthase"/>
</dbReference>
<dbReference type="InterPro" id="IPR017456">
    <property type="entry name" value="CTP_synthase_N"/>
</dbReference>
<evidence type="ECO:0000313" key="4">
    <source>
        <dbReference type="Proteomes" id="UP000265618"/>
    </source>
</evidence>
<feature type="domain" description="CTP synthase N-terminal" evidence="2">
    <location>
        <begin position="23"/>
        <end position="100"/>
    </location>
</feature>
<keyword evidence="1" id="KW-0472">Membrane</keyword>
<dbReference type="Pfam" id="PF06418">
    <property type="entry name" value="CTP_synth_N"/>
    <property type="match status" value="1"/>
</dbReference>
<protein>
    <submittedName>
        <fullName evidence="3">CTP synthase</fullName>
    </submittedName>
</protein>
<keyword evidence="1" id="KW-1133">Transmembrane helix</keyword>
<dbReference type="InterPro" id="IPR027417">
    <property type="entry name" value="P-loop_NTPase"/>
</dbReference>
<feature type="non-terminal residue" evidence="3">
    <location>
        <position position="117"/>
    </location>
</feature>
<comment type="caution">
    <text evidence="3">The sequence shown here is derived from an EMBL/GenBank/DDBJ whole genome shotgun (WGS) entry which is preliminary data.</text>
</comment>
<organism evidence="3 4">
    <name type="scientific">Kipferlia bialata</name>
    <dbReference type="NCBI Taxonomy" id="797122"/>
    <lineage>
        <taxon>Eukaryota</taxon>
        <taxon>Metamonada</taxon>
        <taxon>Carpediemonas-like organisms</taxon>
        <taxon>Kipferlia</taxon>
    </lineage>
</organism>
<dbReference type="Proteomes" id="UP000265618">
    <property type="component" value="Unassembled WGS sequence"/>
</dbReference>
<reference evidence="3 4" key="1">
    <citation type="journal article" date="2018" name="PLoS ONE">
        <title>The draft genome of Kipferlia bialata reveals reductive genome evolution in fornicate parasites.</title>
        <authorList>
            <person name="Tanifuji G."/>
            <person name="Takabayashi S."/>
            <person name="Kume K."/>
            <person name="Takagi M."/>
            <person name="Nakayama T."/>
            <person name="Kamikawa R."/>
            <person name="Inagaki Y."/>
            <person name="Hashimoto T."/>
        </authorList>
    </citation>
    <scope>NUCLEOTIDE SEQUENCE [LARGE SCALE GENOMIC DNA]</scope>
    <source>
        <strain evidence="3">NY0173</strain>
    </source>
</reference>
<name>A0A9K3D830_9EUKA</name>
<dbReference type="Gene3D" id="3.40.50.300">
    <property type="entry name" value="P-loop containing nucleotide triphosphate hydrolases"/>
    <property type="match status" value="1"/>
</dbReference>
<dbReference type="AlphaFoldDB" id="A0A9K3D830"/>
<dbReference type="GO" id="GO:0003883">
    <property type="term" value="F:CTP synthase activity"/>
    <property type="evidence" value="ECO:0007669"/>
    <property type="project" value="InterPro"/>
</dbReference>
<keyword evidence="1" id="KW-0812">Transmembrane</keyword>
<dbReference type="GO" id="GO:0019856">
    <property type="term" value="P:pyrimidine nucleobase biosynthetic process"/>
    <property type="evidence" value="ECO:0007669"/>
    <property type="project" value="TreeGrafter"/>
</dbReference>